<dbReference type="RefSeq" id="WP_136913970.1">
    <property type="nucleotide sequence ID" value="NZ_CP039371.1"/>
</dbReference>
<accession>A0A4D6X6N2</accession>
<protein>
    <submittedName>
        <fullName evidence="1">Antitoxin</fullName>
    </submittedName>
</protein>
<gene>
    <name evidence="1" type="ORF">E6B08_10715</name>
</gene>
<dbReference type="Proteomes" id="UP000298551">
    <property type="component" value="Chromosome"/>
</dbReference>
<proteinExistence type="predicted"/>
<organism evidence="1 2">
    <name type="scientific">Pseudomonas putida</name>
    <name type="common">Arthrobacter siderocapsulatus</name>
    <dbReference type="NCBI Taxonomy" id="303"/>
    <lineage>
        <taxon>Bacteria</taxon>
        <taxon>Pseudomonadati</taxon>
        <taxon>Pseudomonadota</taxon>
        <taxon>Gammaproteobacteria</taxon>
        <taxon>Pseudomonadales</taxon>
        <taxon>Pseudomonadaceae</taxon>
        <taxon>Pseudomonas</taxon>
    </lineage>
</organism>
<evidence type="ECO:0000313" key="2">
    <source>
        <dbReference type="Proteomes" id="UP000298551"/>
    </source>
</evidence>
<evidence type="ECO:0000313" key="1">
    <source>
        <dbReference type="EMBL" id="QCI11806.1"/>
    </source>
</evidence>
<reference evidence="2" key="1">
    <citation type="submission" date="2019-04" db="EMBL/GenBank/DDBJ databases">
        <title>Genome sequence of Pseudomonas putida 1290, an auxin catabolizing strain.</title>
        <authorList>
            <person name="Laird T.S."/>
            <person name="Leveau J.H.J."/>
        </authorList>
    </citation>
    <scope>NUCLEOTIDE SEQUENCE [LARGE SCALE GENOMIC DNA]</scope>
    <source>
        <strain evidence="2">1290</strain>
    </source>
</reference>
<dbReference type="AlphaFoldDB" id="A0A4D6X6N2"/>
<dbReference type="OrthoDB" id="5297687at2"/>
<name>A0A4D6X6N2_PSEPU</name>
<dbReference type="EMBL" id="CP039371">
    <property type="protein sequence ID" value="QCI11806.1"/>
    <property type="molecule type" value="Genomic_DNA"/>
</dbReference>
<sequence>MQKVLADTVVSVAELKDDPVAVMATAGDLPVAVLNHDHVMAYLVPAKLYEVLIQQLDDFALIQVAESRASEQGVPVSLDDL</sequence>